<accession>A0A521BNL3</accession>
<evidence type="ECO:0000256" key="2">
    <source>
        <dbReference type="ARBA" id="ARBA00022741"/>
    </source>
</evidence>
<dbReference type="GO" id="GO:0016887">
    <property type="term" value="F:ATP hydrolysis activity"/>
    <property type="evidence" value="ECO:0007669"/>
    <property type="project" value="InterPro"/>
</dbReference>
<dbReference type="SUPFAM" id="SSF52540">
    <property type="entry name" value="P-loop containing nucleoside triphosphate hydrolases"/>
    <property type="match status" value="1"/>
</dbReference>
<keyword evidence="3" id="KW-0067">ATP-binding</keyword>
<organism evidence="5 6">
    <name type="scientific">Gracilimonas mengyeensis</name>
    <dbReference type="NCBI Taxonomy" id="1302730"/>
    <lineage>
        <taxon>Bacteria</taxon>
        <taxon>Pseudomonadati</taxon>
        <taxon>Balneolota</taxon>
        <taxon>Balneolia</taxon>
        <taxon>Balneolales</taxon>
        <taxon>Balneolaceae</taxon>
        <taxon>Gracilimonas</taxon>
    </lineage>
</organism>
<evidence type="ECO:0000313" key="6">
    <source>
        <dbReference type="Proteomes" id="UP000317557"/>
    </source>
</evidence>
<evidence type="ECO:0000256" key="1">
    <source>
        <dbReference type="ARBA" id="ARBA00006914"/>
    </source>
</evidence>
<dbReference type="Proteomes" id="UP000317557">
    <property type="component" value="Unassembled WGS sequence"/>
</dbReference>
<dbReference type="SMART" id="SM00382">
    <property type="entry name" value="AAA"/>
    <property type="match status" value="1"/>
</dbReference>
<dbReference type="GO" id="GO:0005524">
    <property type="term" value="F:ATP binding"/>
    <property type="evidence" value="ECO:0007669"/>
    <property type="project" value="UniProtKB-KW"/>
</dbReference>
<dbReference type="AlphaFoldDB" id="A0A521BNL3"/>
<keyword evidence="2" id="KW-0547">Nucleotide-binding</keyword>
<dbReference type="Gene3D" id="1.10.8.60">
    <property type="match status" value="1"/>
</dbReference>
<dbReference type="Pfam" id="PF00004">
    <property type="entry name" value="AAA"/>
    <property type="match status" value="1"/>
</dbReference>
<dbReference type="PANTHER" id="PTHR23073">
    <property type="entry name" value="26S PROTEASOME REGULATORY SUBUNIT"/>
    <property type="match status" value="1"/>
</dbReference>
<dbReference type="InterPro" id="IPR050221">
    <property type="entry name" value="26S_Proteasome_ATPase"/>
</dbReference>
<dbReference type="OrthoDB" id="7438987at2"/>
<dbReference type="CDD" id="cd19481">
    <property type="entry name" value="RecA-like_protease"/>
    <property type="match status" value="1"/>
</dbReference>
<name>A0A521BNL3_9BACT</name>
<protein>
    <submittedName>
        <fullName evidence="5">ATPase family associated with various cellular activities (AAA)</fullName>
    </submittedName>
</protein>
<proteinExistence type="inferred from homology"/>
<dbReference type="InterPro" id="IPR003959">
    <property type="entry name" value="ATPase_AAA_core"/>
</dbReference>
<evidence type="ECO:0000259" key="4">
    <source>
        <dbReference type="SMART" id="SM00382"/>
    </source>
</evidence>
<reference evidence="5 6" key="1">
    <citation type="submission" date="2017-05" db="EMBL/GenBank/DDBJ databases">
        <authorList>
            <person name="Varghese N."/>
            <person name="Submissions S."/>
        </authorList>
    </citation>
    <scope>NUCLEOTIDE SEQUENCE [LARGE SCALE GENOMIC DNA]</scope>
    <source>
        <strain evidence="5 6">DSM 21985</strain>
    </source>
</reference>
<evidence type="ECO:0000256" key="3">
    <source>
        <dbReference type="ARBA" id="ARBA00022840"/>
    </source>
</evidence>
<keyword evidence="6" id="KW-1185">Reference proteome</keyword>
<dbReference type="EMBL" id="FXTP01000002">
    <property type="protein sequence ID" value="SMO48728.1"/>
    <property type="molecule type" value="Genomic_DNA"/>
</dbReference>
<dbReference type="InterPro" id="IPR003593">
    <property type="entry name" value="AAA+_ATPase"/>
</dbReference>
<dbReference type="Gene3D" id="3.40.50.300">
    <property type="entry name" value="P-loop containing nucleotide triphosphate hydrolases"/>
    <property type="match status" value="1"/>
</dbReference>
<sequence length="451" mass="51922">MSTNATKQNAATIQKELDWFNAVLEARFQIYFEQEGPHESIFELEPPTVEEDSSMYADLIRHYSMQVPERLVMLLALIPHIYPQMLDIFFTKNSKFDRGFSEFGGIKGNSHGGFIPTGETALFLLAGNNLELRFHYLQLFDKEHFFFKHNILRLEHAEKKEPFLSGTLLLSDEYVSYFTRARSHSPEYHTDFPAKKITTDLEWDELVLDPKVKEELEDVRAWLNHKDTMLYTWGMAKNLKPGYKCLFYGPSGTGKTLAASLLGKVTGLEVYRVDLSMIVSKYIGETEKNLAGVFDQAEHKNWILFFDEADALFGRRTQTKSSNDRYANQEVAYLLQRIEDFQGVVILATNLKNNIDDAFARRFQSLIHFPVPSAEERYRIWKNLLSNGVPVAPEIDIDQIAEKHEIAGGTIINVLRYSALQALKKEHSQIEEEDLLKGIRREHNKKGKTVL</sequence>
<dbReference type="InterPro" id="IPR027417">
    <property type="entry name" value="P-loop_NTPase"/>
</dbReference>
<evidence type="ECO:0000313" key="5">
    <source>
        <dbReference type="EMBL" id="SMO48728.1"/>
    </source>
</evidence>
<comment type="similarity">
    <text evidence="1">Belongs to the AAA ATPase family.</text>
</comment>
<gene>
    <name evidence="5" type="ORF">SAMN06265219_102428</name>
</gene>
<feature type="domain" description="AAA+ ATPase" evidence="4">
    <location>
        <begin position="241"/>
        <end position="373"/>
    </location>
</feature>